<evidence type="ECO:0000313" key="2">
    <source>
        <dbReference type="EMBL" id="MBB1246084.1"/>
    </source>
</evidence>
<dbReference type="EMBL" id="WMLF01000403">
    <property type="protein sequence ID" value="MBB1246084.1"/>
    <property type="molecule type" value="Genomic_DNA"/>
</dbReference>
<feature type="region of interest" description="Disordered" evidence="1">
    <location>
        <begin position="207"/>
        <end position="233"/>
    </location>
</feature>
<accession>A0ABR6EL81</accession>
<feature type="compositionally biased region" description="Basic and acidic residues" evidence="1">
    <location>
        <begin position="180"/>
        <end position="194"/>
    </location>
</feature>
<proteinExistence type="predicted"/>
<evidence type="ECO:0000256" key="1">
    <source>
        <dbReference type="SAM" id="MobiDB-lite"/>
    </source>
</evidence>
<gene>
    <name evidence="2" type="ORF">GL263_21375</name>
</gene>
<sequence length="233" mass="24360">MAAALVATAAATVAAVMVVRPTGIGERNGVAPTATVAPQADDLLPSVTSTDWVSYADQVVVVRPTSEQEVPASAEERTAGEGYVGRRAVMTVGEVLWSRSGAPAVPRSLTLDVAGWVSRGGERREFAVRGTSRLEIGHTYIVAVARLGDGTWSTLGSGASLPYDGGVIGNGELEGTTVEARPKRSGDGVRERMAGRSAQELTVLLRRTVPDPAAARHADLPPEERHARARAES</sequence>
<feature type="region of interest" description="Disordered" evidence="1">
    <location>
        <begin position="178"/>
        <end position="197"/>
    </location>
</feature>
<dbReference type="RefSeq" id="WP_182857363.1">
    <property type="nucleotide sequence ID" value="NZ_WMLF01000403.1"/>
</dbReference>
<comment type="caution">
    <text evidence="2">The sequence shown here is derived from an EMBL/GenBank/DDBJ whole genome shotgun (WGS) entry which is preliminary data.</text>
</comment>
<protein>
    <submittedName>
        <fullName evidence="2">Uncharacterized protein</fullName>
    </submittedName>
</protein>
<evidence type="ECO:0000313" key="3">
    <source>
        <dbReference type="Proteomes" id="UP000766698"/>
    </source>
</evidence>
<organism evidence="2 3">
    <name type="scientific">Streptomyces durbertensis</name>
    <dbReference type="NCBI Taxonomy" id="2448886"/>
    <lineage>
        <taxon>Bacteria</taxon>
        <taxon>Bacillati</taxon>
        <taxon>Actinomycetota</taxon>
        <taxon>Actinomycetes</taxon>
        <taxon>Kitasatosporales</taxon>
        <taxon>Streptomycetaceae</taxon>
        <taxon>Streptomyces</taxon>
    </lineage>
</organism>
<dbReference type="Proteomes" id="UP000766698">
    <property type="component" value="Unassembled WGS sequence"/>
</dbReference>
<feature type="compositionally biased region" description="Basic and acidic residues" evidence="1">
    <location>
        <begin position="214"/>
        <end position="233"/>
    </location>
</feature>
<name>A0ABR6EL81_9ACTN</name>
<keyword evidence="3" id="KW-1185">Reference proteome</keyword>
<reference evidence="3" key="1">
    <citation type="journal article" date="2020" name="Syst. Appl. Microbiol.">
        <title>Streptomyces alkaliterrae sp. nov., isolated from an alkaline soil, and emended descriptions of Streptomyces alkaliphilus, Streptomyces calidiresistens and Streptomyces durbertensis.</title>
        <authorList>
            <person name="Swiecimska M."/>
            <person name="Golinska P."/>
            <person name="Nouioui I."/>
            <person name="Wypij M."/>
            <person name="Rai M."/>
            <person name="Sangal V."/>
            <person name="Goodfellow M."/>
        </authorList>
    </citation>
    <scope>NUCLEOTIDE SEQUENCE [LARGE SCALE GENOMIC DNA]</scope>
    <source>
        <strain evidence="3">DSM 104538</strain>
    </source>
</reference>